<evidence type="ECO:0000313" key="1">
    <source>
        <dbReference type="EMBL" id="GLR20136.1"/>
    </source>
</evidence>
<sequence length="134" mass="15110">MKNLLIFITLVFLCSCSKDELSEQIIGRWKFKEIKVDSTSNVLRASDPYFITFTDEYGIFHTDHNSCGFTYNAGNDGAFEHDFPTCTLVGGRETDFSDALPKAFGNKKIAYFISGKKLTILGDGYIELRRAPDE</sequence>
<evidence type="ECO:0008006" key="3">
    <source>
        <dbReference type="Google" id="ProtNLM"/>
    </source>
</evidence>
<dbReference type="EMBL" id="BSOH01000037">
    <property type="protein sequence ID" value="GLR20136.1"/>
    <property type="molecule type" value="Genomic_DNA"/>
</dbReference>
<dbReference type="RefSeq" id="WP_235294974.1">
    <property type="nucleotide sequence ID" value="NZ_BSOH01000037.1"/>
</dbReference>
<accession>A0AA37SWN9</accession>
<comment type="caution">
    <text evidence="1">The sequence shown here is derived from an EMBL/GenBank/DDBJ whole genome shotgun (WGS) entry which is preliminary data.</text>
</comment>
<gene>
    <name evidence="1" type="ORF">GCM10007940_47520</name>
</gene>
<dbReference type="Proteomes" id="UP001156666">
    <property type="component" value="Unassembled WGS sequence"/>
</dbReference>
<name>A0AA37SWN9_9BACT</name>
<protein>
    <recommendedName>
        <fullName evidence="3">DUF306 domain-containing protein</fullName>
    </recommendedName>
</protein>
<dbReference type="AlphaFoldDB" id="A0AA37SWN9"/>
<keyword evidence="2" id="KW-1185">Reference proteome</keyword>
<dbReference type="PROSITE" id="PS51257">
    <property type="entry name" value="PROKAR_LIPOPROTEIN"/>
    <property type="match status" value="1"/>
</dbReference>
<reference evidence="1" key="2">
    <citation type="submission" date="2023-01" db="EMBL/GenBank/DDBJ databases">
        <title>Draft genome sequence of Portibacter lacus strain NBRC 108769.</title>
        <authorList>
            <person name="Sun Q."/>
            <person name="Mori K."/>
        </authorList>
    </citation>
    <scope>NUCLEOTIDE SEQUENCE</scope>
    <source>
        <strain evidence="1">NBRC 108769</strain>
    </source>
</reference>
<organism evidence="1 2">
    <name type="scientific">Portibacter lacus</name>
    <dbReference type="NCBI Taxonomy" id="1099794"/>
    <lineage>
        <taxon>Bacteria</taxon>
        <taxon>Pseudomonadati</taxon>
        <taxon>Bacteroidota</taxon>
        <taxon>Saprospiria</taxon>
        <taxon>Saprospirales</taxon>
        <taxon>Haliscomenobacteraceae</taxon>
        <taxon>Portibacter</taxon>
    </lineage>
</organism>
<reference evidence="1" key="1">
    <citation type="journal article" date="2014" name="Int. J. Syst. Evol. Microbiol.">
        <title>Complete genome sequence of Corynebacterium casei LMG S-19264T (=DSM 44701T), isolated from a smear-ripened cheese.</title>
        <authorList>
            <consortium name="US DOE Joint Genome Institute (JGI-PGF)"/>
            <person name="Walter F."/>
            <person name="Albersmeier A."/>
            <person name="Kalinowski J."/>
            <person name="Ruckert C."/>
        </authorList>
    </citation>
    <scope>NUCLEOTIDE SEQUENCE</scope>
    <source>
        <strain evidence="1">NBRC 108769</strain>
    </source>
</reference>
<proteinExistence type="predicted"/>
<evidence type="ECO:0000313" key="2">
    <source>
        <dbReference type="Proteomes" id="UP001156666"/>
    </source>
</evidence>